<evidence type="ECO:0000313" key="5">
    <source>
        <dbReference type="EMBL" id="OGL44274.1"/>
    </source>
</evidence>
<dbReference type="Gene3D" id="3.40.960.10">
    <property type="entry name" value="VSR Endonuclease"/>
    <property type="match status" value="1"/>
</dbReference>
<comment type="caution">
    <text evidence="5">The sequence shown here is derived from an EMBL/GenBank/DDBJ whole genome shotgun (WGS) entry which is preliminary data.</text>
</comment>
<evidence type="ECO:0000259" key="4">
    <source>
        <dbReference type="PROSITE" id="PS51194"/>
    </source>
</evidence>
<dbReference type="PROSITE" id="PS51192">
    <property type="entry name" value="HELICASE_ATP_BIND_1"/>
    <property type="match status" value="1"/>
</dbReference>
<dbReference type="EMBL" id="MGDD01000232">
    <property type="protein sequence ID" value="OGL44274.1"/>
    <property type="molecule type" value="Genomic_DNA"/>
</dbReference>
<evidence type="ECO:0000313" key="6">
    <source>
        <dbReference type="Proteomes" id="UP000179266"/>
    </source>
</evidence>
<evidence type="ECO:0000259" key="3">
    <source>
        <dbReference type="PROSITE" id="PS51192"/>
    </source>
</evidence>
<gene>
    <name evidence="5" type="ORF">A2161_06145</name>
</gene>
<name>A0A1F7RTD7_9BACT</name>
<dbReference type="Gene3D" id="3.40.50.300">
    <property type="entry name" value="P-loop containing nucleotide triphosphate hydrolases"/>
    <property type="match status" value="2"/>
</dbReference>
<dbReference type="InterPro" id="IPR052511">
    <property type="entry name" value="ATP-dep_Helicase"/>
</dbReference>
<dbReference type="Pfam" id="PF00271">
    <property type="entry name" value="Helicase_C"/>
    <property type="match status" value="1"/>
</dbReference>
<dbReference type="SMART" id="SM00487">
    <property type="entry name" value="DEXDc"/>
    <property type="match status" value="1"/>
</dbReference>
<dbReference type="InterPro" id="IPR001650">
    <property type="entry name" value="Helicase_C-like"/>
</dbReference>
<dbReference type="SUPFAM" id="SSF52980">
    <property type="entry name" value="Restriction endonuclease-like"/>
    <property type="match status" value="1"/>
</dbReference>
<keyword evidence="2" id="KW-0067">ATP-binding</keyword>
<dbReference type="CDD" id="cd17923">
    <property type="entry name" value="DEXHc_Hrq1-like"/>
    <property type="match status" value="1"/>
</dbReference>
<dbReference type="SMART" id="SM00490">
    <property type="entry name" value="HELICc"/>
    <property type="match status" value="1"/>
</dbReference>
<dbReference type="InterPro" id="IPR011335">
    <property type="entry name" value="Restrct_endonuc-II-like"/>
</dbReference>
<dbReference type="SUPFAM" id="SSF52540">
    <property type="entry name" value="P-loop containing nucleoside triphosphate hydrolases"/>
    <property type="match status" value="2"/>
</dbReference>
<accession>A0A1F7RTD7</accession>
<dbReference type="InterPro" id="IPR007569">
    <property type="entry name" value="DUF559"/>
</dbReference>
<dbReference type="Pfam" id="PF00270">
    <property type="entry name" value="DEAD"/>
    <property type="match status" value="1"/>
</dbReference>
<protein>
    <recommendedName>
        <fullName evidence="7">DEAD/DEAH box helicase</fullName>
    </recommendedName>
</protein>
<dbReference type="GO" id="GO:0005524">
    <property type="term" value="F:ATP binding"/>
    <property type="evidence" value="ECO:0007669"/>
    <property type="project" value="UniProtKB-KW"/>
</dbReference>
<dbReference type="InterPro" id="IPR027417">
    <property type="entry name" value="P-loop_NTPase"/>
</dbReference>
<dbReference type="InterPro" id="IPR018973">
    <property type="entry name" value="MZB"/>
</dbReference>
<dbReference type="InterPro" id="IPR011545">
    <property type="entry name" value="DEAD/DEAH_box_helicase_dom"/>
</dbReference>
<dbReference type="Pfam" id="PF09369">
    <property type="entry name" value="MZB"/>
    <property type="match status" value="1"/>
</dbReference>
<feature type="domain" description="Helicase C-terminal" evidence="4">
    <location>
        <begin position="905"/>
        <end position="1100"/>
    </location>
</feature>
<dbReference type="PANTHER" id="PTHR47962">
    <property type="entry name" value="ATP-DEPENDENT HELICASE LHR-RELATED-RELATED"/>
    <property type="match status" value="1"/>
</dbReference>
<evidence type="ECO:0008006" key="7">
    <source>
        <dbReference type="Google" id="ProtNLM"/>
    </source>
</evidence>
<proteinExistence type="predicted"/>
<evidence type="ECO:0000256" key="1">
    <source>
        <dbReference type="ARBA" id="ARBA00022741"/>
    </source>
</evidence>
<evidence type="ECO:0000256" key="2">
    <source>
        <dbReference type="ARBA" id="ARBA00022840"/>
    </source>
</evidence>
<organism evidence="5 6">
    <name type="scientific">Candidatus Schekmanbacteria bacterium RBG_13_48_7</name>
    <dbReference type="NCBI Taxonomy" id="1817878"/>
    <lineage>
        <taxon>Bacteria</taxon>
        <taxon>Candidatus Schekmaniibacteriota</taxon>
    </lineage>
</organism>
<dbReference type="InterPro" id="IPR014001">
    <property type="entry name" value="Helicase_ATP-bd"/>
</dbReference>
<feature type="domain" description="Helicase ATP-binding" evidence="3">
    <location>
        <begin position="100"/>
        <end position="269"/>
    </location>
</feature>
<sequence>MDVFNLRNQLVGDYSSFIRGFINIRDSKINKKVEEELNAGLLWPDPLIQLNPSFESGDSIAELVEQGILHKECNRIFRIKEHLKDSGSPMRLYKHQSDAIRAAQTGNNYVLTTGTGSGKSLAYIIPIVDHVVKNGTGKGVQAIIIYPMNALANSQAGELQKFLSFGYPDGKCPVTFQRYTGQDSDEQKDEIIASPPDIILTNYVMLELILTRPREKKLIHAAEGLRFLVLDELHTYRGRQGADVAFLVRRTRDRLKAENLQCIGTSATLATGGTYIHQRQEIANVATQLFGSEVKAENVIGESLMRATPEIDISDLQVIDNLRECIDSRGTACCAQNSATHGEGTVCRANNGGIPDKGTACCAPTTYEEFIKDPLASWIETTFGITSEQESGRLIRQKPRSITGENGVALELSESTGVHVNKCSDAIQDTLLAGYTCSPNPIDGTQPFAFRLHQFLSRGDTVYASLESESQRHITVQGQQFVPGNKEALLYPLVFCRECGHEYYCVRKTRDDEGEEIYIARNFHDYESDEFSDAGYLYFNTEQPWPEKLEEIYQQVPEDWLEDNAGTFNIKKSRRDYLPRILQLKPDGKSHSEGIRVQYISTPFRFCLRCGVEYDPRSQRDFSKLSALGTEGRSTATTILCQSAVLRLRNDESLVEKARKLLSFTDNRQDASLQAGHFNDFIETSLIRAALYSAAEKAGSGGLTHDVLPQKLFEALNLPLSMYVVDSTVRFQALNDAKQAFRNILAYRVYRDLKRGWRILAPNLEQCGLLKIEYQSLDEICNAEDVWENFHPALSQATPETRRYIAKALLDFTRRELAIDVENLNKGYQERIQSQSYQHLIPPWAIDENETMEFASTIYPRSTKRGDYGGDVYLSARSRFGGFLRKGSTLHHLNGILNLEETGLVIQQLLEALRIAGLLKIVKERTDKDDVPGYQIPASALRWVAGDGSEPFFDPIRVPNKSSEGAKPNSFFIDQYKSAALGAKGLTAHEHTAQVPSDTRIKREDDFREGRLPILFCSPTMELGVDISELNVVNMRNVPPTPANYAQRSGRAGRSGQPALVFTYCTVGRPHDQYFFKRPEQMVSGFVQPPRMDLANEDLVKSHIQAIWLAETGLDLGKSLADILDIGGDNPSLLFKQNVQDQINNKNALLSAKQRATGILLSIKNELDAADWYHENWLDDFVSQHIIFNFHKKCDRWRNLYLSALKQQQEQNAIIIDATRNAEDKKRAARLRREAESQLKLLTDVDNLYQSDFYSYRYFAGEGFLPGYNFPRLPLSAYIPGRRVYAGRDEFLSRARFIAISEFGPHSYIYHEGSRYEIKKVILPVEGEDGVRQHKVKLCGNCGYVHEIDEGDGPDLCEFCKTELHAPMNNLFQMENVSTIRRDKINSDEEERFRLGYDLLTGLRFADLGHGPSFSMATIEDNSTKIAEIRYGQSATIWRINLGWKRRKQQNLYGFLLDIERGAWTGREIVDDEDSPASPRVTRVIPYVDDRKNCLIMQLENVNDVKVMASLQAALKNGILVCYQLEDNELAAEPLPGKDDRRLILFYEAAEGGAGVLRQIVKDKNALSVVADAALQLCHFNPETGDDLKRAEGAKEDCESACYSCLLSYANQMDHMNLDRYVIRDILMQLKGATVNISPGSDPPIKHLEKLKNLCDSDLERKWLDFLNSHKYRLPSHAQKLVEACKTRPDFIFNEEQVAIYVDGPYHEYPERQSRDVEQTTCMEDLGYTVIRFSHTDNWHAIIDKYPNVFGKNG</sequence>
<dbReference type="Pfam" id="PF04480">
    <property type="entry name" value="DUF559"/>
    <property type="match status" value="1"/>
</dbReference>
<dbReference type="PROSITE" id="PS51194">
    <property type="entry name" value="HELICASE_CTER"/>
    <property type="match status" value="1"/>
</dbReference>
<reference evidence="5 6" key="1">
    <citation type="journal article" date="2016" name="Nat. Commun.">
        <title>Thousands of microbial genomes shed light on interconnected biogeochemical processes in an aquifer system.</title>
        <authorList>
            <person name="Anantharaman K."/>
            <person name="Brown C.T."/>
            <person name="Hug L.A."/>
            <person name="Sharon I."/>
            <person name="Castelle C.J."/>
            <person name="Probst A.J."/>
            <person name="Thomas B.C."/>
            <person name="Singh A."/>
            <person name="Wilkins M.J."/>
            <person name="Karaoz U."/>
            <person name="Brodie E.L."/>
            <person name="Williams K.H."/>
            <person name="Hubbard S.S."/>
            <person name="Banfield J.F."/>
        </authorList>
    </citation>
    <scope>NUCLEOTIDE SEQUENCE [LARGE SCALE GENOMIC DNA]</scope>
</reference>
<dbReference type="GO" id="GO:0016887">
    <property type="term" value="F:ATP hydrolysis activity"/>
    <property type="evidence" value="ECO:0007669"/>
    <property type="project" value="TreeGrafter"/>
</dbReference>
<dbReference type="PANTHER" id="PTHR47962:SF5">
    <property type="entry name" value="ATP-DEPENDENT HELICASE LHR-RELATED"/>
    <property type="match status" value="1"/>
</dbReference>
<dbReference type="GO" id="GO:0003677">
    <property type="term" value="F:DNA binding"/>
    <property type="evidence" value="ECO:0007669"/>
    <property type="project" value="TreeGrafter"/>
</dbReference>
<dbReference type="Proteomes" id="UP000179266">
    <property type="component" value="Unassembled WGS sequence"/>
</dbReference>
<keyword evidence="1" id="KW-0547">Nucleotide-binding</keyword>